<accession>A0ABS7I1J3</accession>
<evidence type="ECO:0000256" key="2">
    <source>
        <dbReference type="ARBA" id="ARBA00023015"/>
    </source>
</evidence>
<proteinExistence type="inferred from homology"/>
<dbReference type="Pfam" id="PF03466">
    <property type="entry name" value="LysR_substrate"/>
    <property type="match status" value="1"/>
</dbReference>
<dbReference type="InterPro" id="IPR005119">
    <property type="entry name" value="LysR_subst-bd"/>
</dbReference>
<dbReference type="EMBL" id="JAEUAX010000012">
    <property type="protein sequence ID" value="MBW9111428.1"/>
    <property type="molecule type" value="Genomic_DNA"/>
</dbReference>
<organism evidence="7 8">
    <name type="scientific">Microbacterium ureisolvens</name>
    <dbReference type="NCBI Taxonomy" id="2781186"/>
    <lineage>
        <taxon>Bacteria</taxon>
        <taxon>Bacillati</taxon>
        <taxon>Actinomycetota</taxon>
        <taxon>Actinomycetes</taxon>
        <taxon>Micrococcales</taxon>
        <taxon>Microbacteriaceae</taxon>
        <taxon>Microbacterium</taxon>
    </lineage>
</organism>
<protein>
    <submittedName>
        <fullName evidence="7">LysR family transcriptional regulator</fullName>
    </submittedName>
</protein>
<keyword evidence="3" id="KW-0238">DNA-binding</keyword>
<dbReference type="InterPro" id="IPR036388">
    <property type="entry name" value="WH-like_DNA-bd_sf"/>
</dbReference>
<dbReference type="SUPFAM" id="SSF46785">
    <property type="entry name" value="Winged helix' DNA-binding domain"/>
    <property type="match status" value="1"/>
</dbReference>
<reference evidence="7 8" key="1">
    <citation type="journal article" date="2021" name="MBio">
        <title>Poor Competitiveness of Bradyrhizobium in Pigeon Pea Root Colonization in Indian Soils.</title>
        <authorList>
            <person name="Chalasani D."/>
            <person name="Basu A."/>
            <person name="Pullabhotla S.V.S.R.N."/>
            <person name="Jorrin B."/>
            <person name="Neal A.L."/>
            <person name="Poole P.S."/>
            <person name="Podile A.R."/>
            <person name="Tkacz A."/>
        </authorList>
    </citation>
    <scope>NUCLEOTIDE SEQUENCE [LARGE SCALE GENOMIC DNA]</scope>
    <source>
        <strain evidence="7 8">HU12</strain>
    </source>
</reference>
<comment type="caution">
    <text evidence="7">The sequence shown here is derived from an EMBL/GenBank/DDBJ whole genome shotgun (WGS) entry which is preliminary data.</text>
</comment>
<dbReference type="PROSITE" id="PS50931">
    <property type="entry name" value="HTH_LYSR"/>
    <property type="match status" value="1"/>
</dbReference>
<evidence type="ECO:0000313" key="7">
    <source>
        <dbReference type="EMBL" id="MBW9111428.1"/>
    </source>
</evidence>
<evidence type="ECO:0000256" key="4">
    <source>
        <dbReference type="ARBA" id="ARBA00023163"/>
    </source>
</evidence>
<dbReference type="PANTHER" id="PTHR30346">
    <property type="entry name" value="TRANSCRIPTIONAL DUAL REGULATOR HCAR-RELATED"/>
    <property type="match status" value="1"/>
</dbReference>
<evidence type="ECO:0000256" key="1">
    <source>
        <dbReference type="ARBA" id="ARBA00009437"/>
    </source>
</evidence>
<evidence type="ECO:0000256" key="3">
    <source>
        <dbReference type="ARBA" id="ARBA00023125"/>
    </source>
</evidence>
<feature type="chain" id="PRO_5046701011" evidence="5">
    <location>
        <begin position="25"/>
        <end position="308"/>
    </location>
</feature>
<evidence type="ECO:0000313" key="8">
    <source>
        <dbReference type="Proteomes" id="UP000777440"/>
    </source>
</evidence>
<evidence type="ECO:0000259" key="6">
    <source>
        <dbReference type="PROSITE" id="PS50931"/>
    </source>
</evidence>
<dbReference type="PANTHER" id="PTHR30346:SF29">
    <property type="entry name" value="LYSR SUBSTRATE-BINDING"/>
    <property type="match status" value="1"/>
</dbReference>
<dbReference type="InterPro" id="IPR036390">
    <property type="entry name" value="WH_DNA-bd_sf"/>
</dbReference>
<sequence length="308" mass="32824">MIDRRLRVLSVLAATGTVTATAHALQYTPSAVSAQLRTLSEQLGVTLVVADGRRLQLTAAGRALVSRLDELYALWERIEAEVKRSAGEISDSLRICGFSTAAAALLPRVAAHLRAAHPLASVEILEAGPEECFEMLAVDRVDLAVVIATSGIPPPTDGRFDQRSLMDDPLDLLVPTGHPLAARTSVALRDAAHEDWITDHDGSAYHRLLLTACAAAGFAPHVRHRSIEWESTAALVDAGFGCALVPRMARLPAGYGIVRVPLSGEPQPARTILTATRREAQTSPLIAEALDELESLARGRTAGGHLPD</sequence>
<keyword evidence="4" id="KW-0804">Transcription</keyword>
<keyword evidence="8" id="KW-1185">Reference proteome</keyword>
<comment type="similarity">
    <text evidence="1">Belongs to the LysR transcriptional regulatory family.</text>
</comment>
<keyword evidence="5" id="KW-0732">Signal</keyword>
<evidence type="ECO:0000256" key="5">
    <source>
        <dbReference type="SAM" id="SignalP"/>
    </source>
</evidence>
<dbReference type="Proteomes" id="UP000777440">
    <property type="component" value="Unassembled WGS sequence"/>
</dbReference>
<gene>
    <name evidence="7" type="ORF">JNB61_16775</name>
</gene>
<dbReference type="Pfam" id="PF00126">
    <property type="entry name" value="HTH_1"/>
    <property type="match status" value="1"/>
</dbReference>
<dbReference type="CDD" id="cd08423">
    <property type="entry name" value="PBP2_LTTR_like_6"/>
    <property type="match status" value="1"/>
</dbReference>
<keyword evidence="2" id="KW-0805">Transcription regulation</keyword>
<feature type="domain" description="HTH lysR-type" evidence="6">
    <location>
        <begin position="1"/>
        <end position="58"/>
    </location>
</feature>
<feature type="signal peptide" evidence="5">
    <location>
        <begin position="1"/>
        <end position="24"/>
    </location>
</feature>
<dbReference type="SUPFAM" id="SSF53850">
    <property type="entry name" value="Periplasmic binding protein-like II"/>
    <property type="match status" value="1"/>
</dbReference>
<dbReference type="Gene3D" id="1.10.10.10">
    <property type="entry name" value="Winged helix-like DNA-binding domain superfamily/Winged helix DNA-binding domain"/>
    <property type="match status" value="1"/>
</dbReference>
<dbReference type="RefSeq" id="WP_220340386.1">
    <property type="nucleotide sequence ID" value="NZ_JAEUAX010000012.1"/>
</dbReference>
<dbReference type="InterPro" id="IPR000847">
    <property type="entry name" value="LysR_HTH_N"/>
</dbReference>
<dbReference type="Gene3D" id="3.40.190.10">
    <property type="entry name" value="Periplasmic binding protein-like II"/>
    <property type="match status" value="2"/>
</dbReference>
<name>A0ABS7I1J3_9MICO</name>